<dbReference type="RefSeq" id="WP_179281927.1">
    <property type="nucleotide sequence ID" value="NZ_FZOD01000005.1"/>
</dbReference>
<gene>
    <name evidence="1" type="ORF">SAMN05216276_100570</name>
</gene>
<dbReference type="AlphaFoldDB" id="A0A239C968"/>
<evidence type="ECO:0000313" key="2">
    <source>
        <dbReference type="Proteomes" id="UP000198282"/>
    </source>
</evidence>
<name>A0A239C968_9ACTN</name>
<dbReference type="EMBL" id="FZOD01000005">
    <property type="protein sequence ID" value="SNS16650.1"/>
    <property type="molecule type" value="Genomic_DNA"/>
</dbReference>
<sequence>MPVVAATNRAVHIHGDADAPLIGAADTGAVPRSRSGCLTSQNAFFHHMGL</sequence>
<dbReference type="Proteomes" id="UP000198282">
    <property type="component" value="Unassembled WGS sequence"/>
</dbReference>
<organism evidence="1 2">
    <name type="scientific">Streptosporangium subroseum</name>
    <dbReference type="NCBI Taxonomy" id="106412"/>
    <lineage>
        <taxon>Bacteria</taxon>
        <taxon>Bacillati</taxon>
        <taxon>Actinomycetota</taxon>
        <taxon>Actinomycetes</taxon>
        <taxon>Streptosporangiales</taxon>
        <taxon>Streptosporangiaceae</taxon>
        <taxon>Streptosporangium</taxon>
    </lineage>
</organism>
<protein>
    <submittedName>
        <fullName evidence="1">Uncharacterized protein</fullName>
    </submittedName>
</protein>
<proteinExistence type="predicted"/>
<accession>A0A239C968</accession>
<reference evidence="1 2" key="1">
    <citation type="submission" date="2017-06" db="EMBL/GenBank/DDBJ databases">
        <authorList>
            <person name="Kim H.J."/>
            <person name="Triplett B.A."/>
        </authorList>
    </citation>
    <scope>NUCLEOTIDE SEQUENCE [LARGE SCALE GENOMIC DNA]</scope>
    <source>
        <strain evidence="1 2">CGMCC 4.2132</strain>
    </source>
</reference>
<evidence type="ECO:0000313" key="1">
    <source>
        <dbReference type="EMBL" id="SNS16650.1"/>
    </source>
</evidence>
<keyword evidence="2" id="KW-1185">Reference proteome</keyword>